<dbReference type="EMBL" id="RBKS01000001">
    <property type="protein sequence ID" value="RKR73222.1"/>
    <property type="molecule type" value="Genomic_DNA"/>
</dbReference>
<sequence>MGHSAPHFIALATASVLAAAALTATQSHPATAEPVRSASAGAISQSDWQRLDSAIDTANETFDGSAAREAGVSQAVVDDFATGWSAAGREVTNATVDTVTVSMALAAEPRVRACVGKNSYDYTGLQLNAYMNSCNSAKFLGLITSGAGLATIAAVVTAATGVGAVVAGTIAGAMTVASGAVTTCTARGRGMVAHNIPPTVAVWCNNQ</sequence>
<organism evidence="2 3">
    <name type="scientific">Frondihabitans australicus</name>
    <dbReference type="NCBI Taxonomy" id="386892"/>
    <lineage>
        <taxon>Bacteria</taxon>
        <taxon>Bacillati</taxon>
        <taxon>Actinomycetota</taxon>
        <taxon>Actinomycetes</taxon>
        <taxon>Micrococcales</taxon>
        <taxon>Microbacteriaceae</taxon>
        <taxon>Frondihabitans</taxon>
    </lineage>
</organism>
<name>A0A495IBC1_9MICO</name>
<keyword evidence="1" id="KW-0732">Signal</keyword>
<evidence type="ECO:0000313" key="3">
    <source>
        <dbReference type="Proteomes" id="UP000280008"/>
    </source>
</evidence>
<feature type="chain" id="PRO_5039538072" evidence="1">
    <location>
        <begin position="19"/>
        <end position="207"/>
    </location>
</feature>
<evidence type="ECO:0000256" key="1">
    <source>
        <dbReference type="SAM" id="SignalP"/>
    </source>
</evidence>
<gene>
    <name evidence="2" type="ORF">C8E83_0312</name>
</gene>
<accession>A0A495IBC1</accession>
<dbReference type="Proteomes" id="UP000280008">
    <property type="component" value="Unassembled WGS sequence"/>
</dbReference>
<evidence type="ECO:0000313" key="2">
    <source>
        <dbReference type="EMBL" id="RKR73222.1"/>
    </source>
</evidence>
<comment type="caution">
    <text evidence="2">The sequence shown here is derived from an EMBL/GenBank/DDBJ whole genome shotgun (WGS) entry which is preliminary data.</text>
</comment>
<proteinExistence type="predicted"/>
<keyword evidence="3" id="KW-1185">Reference proteome</keyword>
<dbReference type="AlphaFoldDB" id="A0A495IBC1"/>
<protein>
    <submittedName>
        <fullName evidence="2">Uncharacterized protein</fullName>
    </submittedName>
</protein>
<feature type="signal peptide" evidence="1">
    <location>
        <begin position="1"/>
        <end position="18"/>
    </location>
</feature>
<reference evidence="2 3" key="1">
    <citation type="submission" date="2018-10" db="EMBL/GenBank/DDBJ databases">
        <title>Sequencing the genomes of 1000 actinobacteria strains.</title>
        <authorList>
            <person name="Klenk H.-P."/>
        </authorList>
    </citation>
    <scope>NUCLEOTIDE SEQUENCE [LARGE SCALE GENOMIC DNA]</scope>
    <source>
        <strain evidence="2 3">DSM 17894</strain>
    </source>
</reference>